<dbReference type="GO" id="GO:0051495">
    <property type="term" value="P:positive regulation of cytoskeleton organization"/>
    <property type="evidence" value="ECO:0007669"/>
    <property type="project" value="UniProtKB-ARBA"/>
</dbReference>
<proteinExistence type="predicted"/>
<dbReference type="OrthoDB" id="10065861at2759"/>
<dbReference type="Ensembl" id="ENSOMYT00000158909.1">
    <property type="protein sequence ID" value="ENSOMYP00000112364.1"/>
    <property type="gene ID" value="ENSOMYG00000016338.2"/>
</dbReference>
<dbReference type="GeneTree" id="ENSGT00510000046732"/>
<dbReference type="AlphaFoldDB" id="A0A8K9UKZ6"/>
<keyword evidence="6" id="KW-0446">Lipid-binding</keyword>
<dbReference type="InterPro" id="IPR001060">
    <property type="entry name" value="FCH_dom"/>
</dbReference>
<dbReference type="Pfam" id="PF00611">
    <property type="entry name" value="FCH"/>
    <property type="match status" value="1"/>
</dbReference>
<evidence type="ECO:0000259" key="12">
    <source>
        <dbReference type="PROSITE" id="PS51741"/>
    </source>
</evidence>
<keyword evidence="3" id="KW-0597">Phosphoprotein</keyword>
<keyword evidence="7" id="KW-0966">Cell projection</keyword>
<feature type="domain" description="SH3" evidence="11">
    <location>
        <begin position="602"/>
        <end position="665"/>
    </location>
</feature>
<organism evidence="13 14">
    <name type="scientific">Oncorhynchus mykiss</name>
    <name type="common">Rainbow trout</name>
    <name type="synonym">Salmo gairdneri</name>
    <dbReference type="NCBI Taxonomy" id="8022"/>
    <lineage>
        <taxon>Eukaryota</taxon>
        <taxon>Metazoa</taxon>
        <taxon>Chordata</taxon>
        <taxon>Craniata</taxon>
        <taxon>Vertebrata</taxon>
        <taxon>Euteleostomi</taxon>
        <taxon>Actinopterygii</taxon>
        <taxon>Neopterygii</taxon>
        <taxon>Teleostei</taxon>
        <taxon>Protacanthopterygii</taxon>
        <taxon>Salmoniformes</taxon>
        <taxon>Salmonidae</taxon>
        <taxon>Salmoninae</taxon>
        <taxon>Oncorhynchus</taxon>
    </lineage>
</organism>
<dbReference type="PANTHER" id="PTHR15735">
    <property type="entry name" value="FCH AND DOUBLE SH3 DOMAINS PROTEIN"/>
    <property type="match status" value="1"/>
</dbReference>
<evidence type="ECO:0000256" key="4">
    <source>
        <dbReference type="ARBA" id="ARBA00022737"/>
    </source>
</evidence>
<name>A0A8K9UKZ6_ONCMY</name>
<dbReference type="InterPro" id="IPR027267">
    <property type="entry name" value="AH/BAR_dom_sf"/>
</dbReference>
<evidence type="ECO:0000256" key="9">
    <source>
        <dbReference type="PROSITE-ProRule" id="PRU01077"/>
    </source>
</evidence>
<feature type="region of interest" description="Disordered" evidence="10">
    <location>
        <begin position="727"/>
        <end position="751"/>
    </location>
</feature>
<dbReference type="CDD" id="cd11762">
    <property type="entry name" value="SH3_FCHSD_2"/>
    <property type="match status" value="1"/>
</dbReference>
<gene>
    <name evidence="13" type="primary">LOC110504770</name>
</gene>
<dbReference type="SMART" id="SM00326">
    <property type="entry name" value="SH3"/>
    <property type="match status" value="2"/>
</dbReference>
<feature type="region of interest" description="Disordered" evidence="10">
    <location>
        <begin position="665"/>
        <end position="686"/>
    </location>
</feature>
<feature type="domain" description="SH3" evidence="11">
    <location>
        <begin position="500"/>
        <end position="561"/>
    </location>
</feature>
<dbReference type="CDD" id="cd11761">
    <property type="entry name" value="SH3_FCHSD_1"/>
    <property type="match status" value="1"/>
</dbReference>
<dbReference type="FunFam" id="1.20.1270.60:FF:000101">
    <property type="entry name" value="F-BAR and double SH3 domains protein 2 isoform X6"/>
    <property type="match status" value="1"/>
</dbReference>
<feature type="domain" description="F-BAR" evidence="12">
    <location>
        <begin position="44"/>
        <end position="317"/>
    </location>
</feature>
<dbReference type="FunFam" id="2.30.30.40:FF:000033">
    <property type="entry name" value="FCH and double SH3 domains protein 2"/>
    <property type="match status" value="1"/>
</dbReference>
<comment type="subcellular location">
    <subcellularLocation>
        <location evidence="1">Cell projection</location>
    </subcellularLocation>
</comment>
<sequence length="790" mass="89114">MLHLPRDALVCQKLSGSRLLRFNKKETLNNPKMQPPPRKVKETQQVKMAFAEQVGRLQSKQQQEVELLEDIRSFSKQRAAIEQEYSQALQRLAIQFQRKDWQRGKGDSLNSGSVFAVWRSLIEATAQSGVCRLTAADGYRSLTADALKSLRAAKELKAKRGLEQLQRVQGEVVDALRELHKVKKRYYQLSHMANVAREKAADAQAKFKKSDHGIFHFRTGLQKMSSKLNTRLRECDQRLTEVRNEYLLTLSAVNSHHQYYYTAELPAIMRRLDSDLYEQIREHFTLLCCTEIDTCRSTHSNFSKICENYTKVSREQNIQIFLQEYPVFTRTAGFHFQVAPKDKVCILKQHSSSAEGESCLDKEARKWSAKAAKDYKIISHGDRALQMLDRRFKLLSGDTGVSVEQKMVGVKESVRKAQVSRVKAESRLALLASAGVDVEPWVSSAMTQADEELERDRRLSEARMSNGDISEDEFEFTDFDDYDEDGDTFIDSTSCSVPCGYPLACMVLYSYQACQGDELSITEGEELQVIEDGDMEDWLKARNAAGQVGYVPERYLQFLWSPGEGSSVCLAQGFPCPQLDWSFNSSSSSSEHSKRQQGRSPHSGGLARALFEYQGQGPEELSFPEGAVIRLLRCRQGEVDDGFWEGELDGRLGVFPSLVVELLGDGEKEEEEESLPTPTLPPFSPPIPISGTPCSLLCFSSGPGSWSVNSTPPKDPEDRLQASFSLKTQSLSDSRADKGSPSSPDSETLPHALRKHVWGSVQKRQSGHHRRVLCLHRKDETHPHRDLYSM</sequence>
<evidence type="ECO:0008006" key="15">
    <source>
        <dbReference type="Google" id="ProtNLM"/>
    </source>
</evidence>
<evidence type="ECO:0000256" key="3">
    <source>
        <dbReference type="ARBA" id="ARBA00022553"/>
    </source>
</evidence>
<dbReference type="InterPro" id="IPR001452">
    <property type="entry name" value="SH3_domain"/>
</dbReference>
<dbReference type="Proteomes" id="UP000694395">
    <property type="component" value="Chromosome 31"/>
</dbReference>
<accession>A0A8K9UKZ6</accession>
<dbReference type="GO" id="GO:0030833">
    <property type="term" value="P:regulation of actin filament polymerization"/>
    <property type="evidence" value="ECO:0007669"/>
    <property type="project" value="TreeGrafter"/>
</dbReference>
<dbReference type="SMART" id="SM00055">
    <property type="entry name" value="FCH"/>
    <property type="match status" value="1"/>
</dbReference>
<evidence type="ECO:0000256" key="10">
    <source>
        <dbReference type="SAM" id="MobiDB-lite"/>
    </source>
</evidence>
<dbReference type="PROSITE" id="PS50002">
    <property type="entry name" value="SH3"/>
    <property type="match status" value="2"/>
</dbReference>
<keyword evidence="5 9" id="KW-0175">Coiled coil</keyword>
<dbReference type="GeneID" id="110504770"/>
<evidence type="ECO:0000256" key="2">
    <source>
        <dbReference type="ARBA" id="ARBA00022443"/>
    </source>
</evidence>
<dbReference type="InterPro" id="IPR031160">
    <property type="entry name" value="F_BAR_dom"/>
</dbReference>
<dbReference type="Gene3D" id="2.30.30.40">
    <property type="entry name" value="SH3 Domains"/>
    <property type="match status" value="2"/>
</dbReference>
<feature type="region of interest" description="Disordered" evidence="10">
    <location>
        <begin position="585"/>
        <end position="604"/>
    </location>
</feature>
<evidence type="ECO:0000313" key="14">
    <source>
        <dbReference type="Proteomes" id="UP000694395"/>
    </source>
</evidence>
<keyword evidence="14" id="KW-1185">Reference proteome</keyword>
<dbReference type="KEGG" id="omy:110504770"/>
<dbReference type="GO" id="GO:0008289">
    <property type="term" value="F:lipid binding"/>
    <property type="evidence" value="ECO:0007669"/>
    <property type="project" value="UniProtKB-KW"/>
</dbReference>
<dbReference type="PANTHER" id="PTHR15735:SF4">
    <property type="entry name" value="F-BAR AND DOUBLE SH3 DOMAINS PROTEIN 1"/>
    <property type="match status" value="1"/>
</dbReference>
<dbReference type="GO" id="GO:0042995">
    <property type="term" value="C:cell projection"/>
    <property type="evidence" value="ECO:0007669"/>
    <property type="project" value="UniProtKB-SubCell"/>
</dbReference>
<reference evidence="13" key="3">
    <citation type="submission" date="2025-09" db="UniProtKB">
        <authorList>
            <consortium name="Ensembl"/>
        </authorList>
    </citation>
    <scope>IDENTIFICATION</scope>
</reference>
<dbReference type="Pfam" id="PF00018">
    <property type="entry name" value="SH3_1"/>
    <property type="match status" value="1"/>
</dbReference>
<evidence type="ECO:0000256" key="6">
    <source>
        <dbReference type="ARBA" id="ARBA00023121"/>
    </source>
</evidence>
<dbReference type="GO" id="GO:0007274">
    <property type="term" value="P:neuromuscular synaptic transmission"/>
    <property type="evidence" value="ECO:0007669"/>
    <property type="project" value="TreeGrafter"/>
</dbReference>
<keyword evidence="2 8" id="KW-0728">SH3 domain</keyword>
<reference evidence="13" key="2">
    <citation type="submission" date="2025-08" db="UniProtKB">
        <authorList>
            <consortium name="Ensembl"/>
        </authorList>
    </citation>
    <scope>IDENTIFICATION</scope>
</reference>
<dbReference type="Pfam" id="PF14604">
    <property type="entry name" value="SH3_9"/>
    <property type="match status" value="1"/>
</dbReference>
<dbReference type="SUPFAM" id="SSF103657">
    <property type="entry name" value="BAR/IMD domain-like"/>
    <property type="match status" value="1"/>
</dbReference>
<dbReference type="GO" id="GO:0031594">
    <property type="term" value="C:neuromuscular junction"/>
    <property type="evidence" value="ECO:0007669"/>
    <property type="project" value="TreeGrafter"/>
</dbReference>
<dbReference type="SUPFAM" id="SSF50044">
    <property type="entry name" value="SH3-domain"/>
    <property type="match status" value="2"/>
</dbReference>
<evidence type="ECO:0000313" key="13">
    <source>
        <dbReference type="Ensembl" id="ENSOMYP00000112364.1"/>
    </source>
</evidence>
<evidence type="ECO:0000256" key="7">
    <source>
        <dbReference type="ARBA" id="ARBA00023273"/>
    </source>
</evidence>
<dbReference type="GO" id="GO:0055037">
    <property type="term" value="C:recycling endosome"/>
    <property type="evidence" value="ECO:0007669"/>
    <property type="project" value="TreeGrafter"/>
</dbReference>
<protein>
    <recommendedName>
        <fullName evidence="15">F-BAR and double SH3 domains protein 1</fullName>
    </recommendedName>
</protein>
<keyword evidence="4" id="KW-0677">Repeat</keyword>
<dbReference type="InterPro" id="IPR036028">
    <property type="entry name" value="SH3-like_dom_sf"/>
</dbReference>
<reference evidence="13" key="1">
    <citation type="submission" date="2020-07" db="EMBL/GenBank/DDBJ databases">
        <title>A long reads based de novo assembly of the rainbow trout Arlee double haploid line genome.</title>
        <authorList>
            <person name="Gao G."/>
            <person name="Palti Y."/>
        </authorList>
    </citation>
    <scope>NUCLEOTIDE SEQUENCE [LARGE SCALE GENOMIC DNA]</scope>
</reference>
<dbReference type="PROSITE" id="PS51741">
    <property type="entry name" value="F_BAR"/>
    <property type="match status" value="1"/>
</dbReference>
<evidence type="ECO:0000256" key="5">
    <source>
        <dbReference type="ARBA" id="ARBA00023054"/>
    </source>
</evidence>
<evidence type="ECO:0000256" key="1">
    <source>
        <dbReference type="ARBA" id="ARBA00004316"/>
    </source>
</evidence>
<dbReference type="Gene3D" id="1.20.1270.60">
    <property type="entry name" value="Arfaptin homology (AH) domain/BAR domain"/>
    <property type="match status" value="1"/>
</dbReference>
<dbReference type="RefSeq" id="XP_036825881.1">
    <property type="nucleotide sequence ID" value="XM_036969986.1"/>
</dbReference>
<evidence type="ECO:0000259" key="11">
    <source>
        <dbReference type="PROSITE" id="PS50002"/>
    </source>
</evidence>
<evidence type="ECO:0000256" key="8">
    <source>
        <dbReference type="PROSITE-ProRule" id="PRU00192"/>
    </source>
</evidence>
<dbReference type="FunFam" id="2.30.30.40:FF:000060">
    <property type="entry name" value="FCH and double SH3 domains protein 2"/>
    <property type="match status" value="1"/>
</dbReference>
<dbReference type="GO" id="GO:1902905">
    <property type="term" value="P:positive regulation of supramolecular fiber organization"/>
    <property type="evidence" value="ECO:0007669"/>
    <property type="project" value="UniProtKB-ARBA"/>
</dbReference>
<dbReference type="InterPro" id="IPR035460">
    <property type="entry name" value="FCHSD_SH3_1"/>
</dbReference>